<gene>
    <name evidence="1" type="ORF">POCTA_138.1.T1030082</name>
</gene>
<organism evidence="1 2">
    <name type="scientific">Paramecium octaurelia</name>
    <dbReference type="NCBI Taxonomy" id="43137"/>
    <lineage>
        <taxon>Eukaryota</taxon>
        <taxon>Sar</taxon>
        <taxon>Alveolata</taxon>
        <taxon>Ciliophora</taxon>
        <taxon>Intramacronucleata</taxon>
        <taxon>Oligohymenophorea</taxon>
        <taxon>Peniculida</taxon>
        <taxon>Parameciidae</taxon>
        <taxon>Paramecium</taxon>
    </lineage>
</organism>
<accession>A0A8S1WS87</accession>
<dbReference type="OrthoDB" id="306860at2759"/>
<sequence>MYKLNTIQGHSFFNFQTPINHLSKKNLFQTAIEIKPKRKNSNGTLIVAQSLPREFWFRDYDRSITSKKQKKEQHKTNRHQNPIYFSRMEQQRHLLTYQHRPCTSSPSKKWKQCRNIVLNKKSQLTMTSNLIKQKFQETLHLLIPSKSQQSPKSDRCSLPSSNKLPSNLNGIIIKQLKKLNRLESDRTEYIPSLLSIDKQIKDSSISQSNVNNNSLIQNKDIFQKQLTTRNRFLKDSCRLYGLDWHVRSSIKKLVFSDSIQFSESCETKCDKIENSPKSIEKSNYQQNNLLKLINKYKEKQQCQKQRSCSTSLKKNKSKSSNNRVINVYFPSLKMITKRNFS</sequence>
<evidence type="ECO:0000313" key="2">
    <source>
        <dbReference type="Proteomes" id="UP000683925"/>
    </source>
</evidence>
<reference evidence="1" key="1">
    <citation type="submission" date="2021-01" db="EMBL/GenBank/DDBJ databases">
        <authorList>
            <consortium name="Genoscope - CEA"/>
            <person name="William W."/>
        </authorList>
    </citation>
    <scope>NUCLEOTIDE SEQUENCE</scope>
</reference>
<dbReference type="EMBL" id="CAJJDP010000103">
    <property type="protein sequence ID" value="CAD8192874.1"/>
    <property type="molecule type" value="Genomic_DNA"/>
</dbReference>
<dbReference type="OMA" id="LYGLDWH"/>
<protein>
    <submittedName>
        <fullName evidence="1">Uncharacterized protein</fullName>
    </submittedName>
</protein>
<keyword evidence="2" id="KW-1185">Reference proteome</keyword>
<name>A0A8S1WS87_PAROT</name>
<proteinExistence type="predicted"/>
<evidence type="ECO:0000313" key="1">
    <source>
        <dbReference type="EMBL" id="CAD8192874.1"/>
    </source>
</evidence>
<comment type="caution">
    <text evidence="1">The sequence shown here is derived from an EMBL/GenBank/DDBJ whole genome shotgun (WGS) entry which is preliminary data.</text>
</comment>
<dbReference type="Proteomes" id="UP000683925">
    <property type="component" value="Unassembled WGS sequence"/>
</dbReference>
<dbReference type="AlphaFoldDB" id="A0A8S1WS87"/>